<reference evidence="3" key="1">
    <citation type="journal article" date="2019" name="Sci. Rep.">
        <title>Draft genome of Tanacetum cinerariifolium, the natural source of mosquito coil.</title>
        <authorList>
            <person name="Yamashiro T."/>
            <person name="Shiraishi A."/>
            <person name="Satake H."/>
            <person name="Nakayama K."/>
        </authorList>
    </citation>
    <scope>NUCLEOTIDE SEQUENCE</scope>
</reference>
<comment type="caution">
    <text evidence="3">The sequence shown here is derived from an EMBL/GenBank/DDBJ whole genome shotgun (WGS) entry which is preliminary data.</text>
</comment>
<keyword evidence="1" id="KW-0479">Metal-binding</keyword>
<dbReference type="InterPro" id="IPR036875">
    <property type="entry name" value="Znf_CCHC_sf"/>
</dbReference>
<name>A0A6L2K8E2_TANCI</name>
<dbReference type="GO" id="GO:0003676">
    <property type="term" value="F:nucleic acid binding"/>
    <property type="evidence" value="ECO:0007669"/>
    <property type="project" value="InterPro"/>
</dbReference>
<keyword evidence="1" id="KW-0862">Zinc</keyword>
<feature type="domain" description="CCHC-type" evidence="2">
    <location>
        <begin position="318"/>
        <end position="333"/>
    </location>
</feature>
<evidence type="ECO:0000313" key="3">
    <source>
        <dbReference type="EMBL" id="GEU45686.1"/>
    </source>
</evidence>
<accession>A0A6L2K8E2</accession>
<dbReference type="InterPro" id="IPR054722">
    <property type="entry name" value="PolX-like_BBD"/>
</dbReference>
<dbReference type="AlphaFoldDB" id="A0A6L2K8E2"/>
<gene>
    <name evidence="3" type="ORF">Tci_017664</name>
</gene>
<organism evidence="3">
    <name type="scientific">Tanacetum cinerariifolium</name>
    <name type="common">Dalmatian daisy</name>
    <name type="synonym">Chrysanthemum cinerariifolium</name>
    <dbReference type="NCBI Taxonomy" id="118510"/>
    <lineage>
        <taxon>Eukaryota</taxon>
        <taxon>Viridiplantae</taxon>
        <taxon>Streptophyta</taxon>
        <taxon>Embryophyta</taxon>
        <taxon>Tracheophyta</taxon>
        <taxon>Spermatophyta</taxon>
        <taxon>Magnoliopsida</taxon>
        <taxon>eudicotyledons</taxon>
        <taxon>Gunneridae</taxon>
        <taxon>Pentapetalae</taxon>
        <taxon>asterids</taxon>
        <taxon>campanulids</taxon>
        <taxon>Asterales</taxon>
        <taxon>Asteraceae</taxon>
        <taxon>Asteroideae</taxon>
        <taxon>Anthemideae</taxon>
        <taxon>Anthemidinae</taxon>
        <taxon>Tanacetum</taxon>
    </lineage>
</organism>
<dbReference type="SUPFAM" id="SSF57756">
    <property type="entry name" value="Retrovirus zinc finger-like domains"/>
    <property type="match status" value="1"/>
</dbReference>
<proteinExistence type="predicted"/>
<evidence type="ECO:0000259" key="2">
    <source>
        <dbReference type="PROSITE" id="PS50158"/>
    </source>
</evidence>
<dbReference type="SMART" id="SM00343">
    <property type="entry name" value="ZnF_C2HC"/>
    <property type="match status" value="1"/>
</dbReference>
<dbReference type="InterPro" id="IPR001878">
    <property type="entry name" value="Znf_CCHC"/>
</dbReference>
<dbReference type="Pfam" id="PF22936">
    <property type="entry name" value="Pol_BBD"/>
    <property type="match status" value="1"/>
</dbReference>
<sequence length="590" mass="64839">MFDHEDETITTENAPPKNIPQITTVTNISAKFPYLKKGEYDILAMKMQNFISSSDLLCWNIVLKGNSAKSMTTDKDGNLKIRSPVTTEEHQQVQREEKARTILLFALPDEHMGNFYHMIDAKDIWNAIKARFGNNAKSMTTDKDGNLKIRSPITTEEHQQIKPEPKDVNIKFLRGLPPSWSSIALILKTKGGLEYISFDDLYNKLKFLDIDTKGYSSSSSTLSNVAFVNTAGLSQEKLSYQESGNDSYGGYTTTLSTSHGSSSSKGSSKSKCSVVNDVIYSFFVNHEIDQQLVYEDLDQMNKEEFKEENARFDKKLVKCSNCKKMGHFFRECRAQGGQNSNNYQKYKEAGKDGTDSKATVVVDGSLESDADSEGEMVSADDIIPAVVSVSTGPIAAAAVSVSTGPITAAAVSISVGPVVAAAADSPHSEIEFAFIGLSTEDSSLRLEKSKDKGIVDSGCSRSMSGNKDKLEDFEDFHGGEVTFGGSTGKITGKGTIETKNLNFENVLYVEELQHFNLISVSYICDQSHRVLFTKNECLVLSKDFPLPDPSMVILSIPRKHNLYTFSLNELAPKGLLTCLIAKASQNKSTL</sequence>
<dbReference type="EMBL" id="BKCJ010002020">
    <property type="protein sequence ID" value="GEU45686.1"/>
    <property type="molecule type" value="Genomic_DNA"/>
</dbReference>
<protein>
    <submittedName>
        <fullName evidence="3">Ribonuclease H-like domain-containing protein</fullName>
    </submittedName>
</protein>
<keyword evidence="1" id="KW-0863">Zinc-finger</keyword>
<dbReference type="GO" id="GO:0008270">
    <property type="term" value="F:zinc ion binding"/>
    <property type="evidence" value="ECO:0007669"/>
    <property type="project" value="UniProtKB-KW"/>
</dbReference>
<dbReference type="PROSITE" id="PS50158">
    <property type="entry name" value="ZF_CCHC"/>
    <property type="match status" value="1"/>
</dbReference>
<evidence type="ECO:0000256" key="1">
    <source>
        <dbReference type="PROSITE-ProRule" id="PRU00047"/>
    </source>
</evidence>